<accession>A0A2N0YZS2</accession>
<gene>
    <name evidence="2" type="ORF">CWS01_15255</name>
</gene>
<reference evidence="2 3" key="1">
    <citation type="journal article" date="2003" name="Int. J. Syst. Evol. Microbiol.">
        <title>Bacillus nealsonii sp. nov., isolated from a spacecraft-assembly facility, whose spores are gamma-radiation resistant.</title>
        <authorList>
            <person name="Venkateswaran K."/>
            <person name="Kempf M."/>
            <person name="Chen F."/>
            <person name="Satomi M."/>
            <person name="Nicholson W."/>
            <person name="Kern R."/>
        </authorList>
    </citation>
    <scope>NUCLEOTIDE SEQUENCE [LARGE SCALE GENOMIC DNA]</scope>
    <source>
        <strain evidence="2 3">FO-92</strain>
    </source>
</reference>
<protein>
    <submittedName>
        <fullName evidence="2">Protein CgeB</fullName>
    </submittedName>
</protein>
<dbReference type="EMBL" id="PISE01000034">
    <property type="protein sequence ID" value="PKG22760.1"/>
    <property type="molecule type" value="Genomic_DNA"/>
</dbReference>
<evidence type="ECO:0000313" key="2">
    <source>
        <dbReference type="EMBL" id="PKG22760.1"/>
    </source>
</evidence>
<dbReference type="RefSeq" id="WP_101178057.1">
    <property type="nucleotide sequence ID" value="NZ_PISE01000034.1"/>
</dbReference>
<dbReference type="OrthoDB" id="110463at2"/>
<dbReference type="SUPFAM" id="SSF53756">
    <property type="entry name" value="UDP-Glycosyltransferase/glycogen phosphorylase"/>
    <property type="match status" value="1"/>
</dbReference>
<organism evidence="2 3">
    <name type="scientific">Niallia nealsonii</name>
    <dbReference type="NCBI Taxonomy" id="115979"/>
    <lineage>
        <taxon>Bacteria</taxon>
        <taxon>Bacillati</taxon>
        <taxon>Bacillota</taxon>
        <taxon>Bacilli</taxon>
        <taxon>Bacillales</taxon>
        <taxon>Bacillaceae</taxon>
        <taxon>Niallia</taxon>
    </lineage>
</organism>
<feature type="domain" description="Spore protein YkvP/CgeB glycosyl transferase-like" evidence="1">
    <location>
        <begin position="170"/>
        <end position="316"/>
    </location>
</feature>
<dbReference type="AlphaFoldDB" id="A0A2N0YZS2"/>
<dbReference type="InterPro" id="IPR055259">
    <property type="entry name" value="YkvP/CgeB_Glyco_trans-like"/>
</dbReference>
<evidence type="ECO:0000313" key="3">
    <source>
        <dbReference type="Proteomes" id="UP000233375"/>
    </source>
</evidence>
<proteinExistence type="predicted"/>
<dbReference type="Pfam" id="PF13524">
    <property type="entry name" value="Glyco_trans_1_2"/>
    <property type="match status" value="1"/>
</dbReference>
<sequence>MKILFISSGYKEIYEWFESCIQKELKIIGQDVEFFSIEKGMPDFQSLIAKFNPDMAFTLVGFYLPADMLQYLKQRGIKTAVWLTEDPYYMDLTSSLAEDFDYVFTIDAAALEYYQKKGHQQAYHLPLATDSHLFAPKQVDKKYQSDICLVGYPYPDRIRCIQLLLHYTPFHIQVVGPWKHLLRKFRRYQNISINYNWMDPSIVANYYNGAKIVLNTHRPANERHNENKLGVVGKSINNRTFDVASCAAFQLIEYKEGLSTNFLEEKEIVSFKSEKELIEKANYYIQADEKRREIAKKGRERVEKEHTFFHRVDEMISIILRH</sequence>
<keyword evidence="3" id="KW-1185">Reference proteome</keyword>
<dbReference type="Proteomes" id="UP000233375">
    <property type="component" value="Unassembled WGS sequence"/>
</dbReference>
<name>A0A2N0YZS2_9BACI</name>
<evidence type="ECO:0000259" key="1">
    <source>
        <dbReference type="Pfam" id="PF13524"/>
    </source>
</evidence>
<comment type="caution">
    <text evidence="2">The sequence shown here is derived from an EMBL/GenBank/DDBJ whole genome shotgun (WGS) entry which is preliminary data.</text>
</comment>